<evidence type="ECO:0000313" key="6">
    <source>
        <dbReference type="EMBL" id="EWY38532.1"/>
    </source>
</evidence>
<dbReference type="AlphaFoldDB" id="W9H1D7"/>
<name>W9H1D7_9PROT</name>
<keyword evidence="2" id="KW-0238">DNA-binding</keyword>
<dbReference type="Proteomes" id="UP000019486">
    <property type="component" value="Unassembled WGS sequence"/>
</dbReference>
<feature type="region of interest" description="Disordered" evidence="4">
    <location>
        <begin position="98"/>
        <end position="121"/>
    </location>
</feature>
<dbReference type="Gene3D" id="1.10.10.10">
    <property type="entry name" value="Winged helix-like DNA-binding domain superfamily/Winged helix DNA-binding domain"/>
    <property type="match status" value="1"/>
</dbReference>
<dbReference type="GO" id="GO:0003700">
    <property type="term" value="F:DNA-binding transcription factor activity"/>
    <property type="evidence" value="ECO:0007669"/>
    <property type="project" value="InterPro"/>
</dbReference>
<dbReference type="InterPro" id="IPR036390">
    <property type="entry name" value="WH_DNA-bd_sf"/>
</dbReference>
<dbReference type="STRING" id="1385369.N825_12030"/>
<feature type="domain" description="HTH arsR-type" evidence="5">
    <location>
        <begin position="5"/>
        <end position="99"/>
    </location>
</feature>
<dbReference type="PROSITE" id="PS50987">
    <property type="entry name" value="HTH_ARSR_2"/>
    <property type="match status" value="1"/>
</dbReference>
<dbReference type="EMBL" id="AVFL01000017">
    <property type="protein sequence ID" value="EWY38532.1"/>
    <property type="molecule type" value="Genomic_DNA"/>
</dbReference>
<protein>
    <recommendedName>
        <fullName evidence="5">HTH arsR-type domain-containing protein</fullName>
    </recommendedName>
</protein>
<keyword evidence="1" id="KW-0805">Transcription regulation</keyword>
<evidence type="ECO:0000259" key="5">
    <source>
        <dbReference type="PROSITE" id="PS50987"/>
    </source>
</evidence>
<dbReference type="CDD" id="cd00090">
    <property type="entry name" value="HTH_ARSR"/>
    <property type="match status" value="1"/>
</dbReference>
<comment type="caution">
    <text evidence="6">The sequence shown here is derived from an EMBL/GenBank/DDBJ whole genome shotgun (WGS) entry which is preliminary data.</text>
</comment>
<dbReference type="SUPFAM" id="SSF46785">
    <property type="entry name" value="Winged helix' DNA-binding domain"/>
    <property type="match status" value="1"/>
</dbReference>
<dbReference type="InterPro" id="IPR011991">
    <property type="entry name" value="ArsR-like_HTH"/>
</dbReference>
<dbReference type="PANTHER" id="PTHR33154">
    <property type="entry name" value="TRANSCRIPTIONAL REGULATOR, ARSR FAMILY"/>
    <property type="match status" value="1"/>
</dbReference>
<evidence type="ECO:0000256" key="2">
    <source>
        <dbReference type="ARBA" id="ARBA00023125"/>
    </source>
</evidence>
<dbReference type="PANTHER" id="PTHR33154:SF28">
    <property type="entry name" value="HTH-TYPE TRANSCRIPTIONAL REGULATOR YGAV-RELATED"/>
    <property type="match status" value="1"/>
</dbReference>
<dbReference type="GO" id="GO:0003677">
    <property type="term" value="F:DNA binding"/>
    <property type="evidence" value="ECO:0007669"/>
    <property type="project" value="UniProtKB-KW"/>
</dbReference>
<dbReference type="OrthoDB" id="194599at2"/>
<evidence type="ECO:0000256" key="3">
    <source>
        <dbReference type="ARBA" id="ARBA00023163"/>
    </source>
</evidence>
<dbReference type="InterPro" id="IPR001845">
    <property type="entry name" value="HTH_ArsR_DNA-bd_dom"/>
</dbReference>
<dbReference type="InterPro" id="IPR051081">
    <property type="entry name" value="HTH_MetalResp_TranReg"/>
</dbReference>
<dbReference type="SMART" id="SM00418">
    <property type="entry name" value="HTH_ARSR"/>
    <property type="match status" value="1"/>
</dbReference>
<dbReference type="Pfam" id="PF01022">
    <property type="entry name" value="HTH_5"/>
    <property type="match status" value="1"/>
</dbReference>
<dbReference type="InterPro" id="IPR036388">
    <property type="entry name" value="WH-like_DNA-bd_sf"/>
</dbReference>
<proteinExistence type="predicted"/>
<organism evidence="6 7">
    <name type="scientific">Skermanella stibiiresistens SB22</name>
    <dbReference type="NCBI Taxonomy" id="1385369"/>
    <lineage>
        <taxon>Bacteria</taxon>
        <taxon>Pseudomonadati</taxon>
        <taxon>Pseudomonadota</taxon>
        <taxon>Alphaproteobacteria</taxon>
        <taxon>Rhodospirillales</taxon>
        <taxon>Azospirillaceae</taxon>
        <taxon>Skermanella</taxon>
    </lineage>
</organism>
<gene>
    <name evidence="6" type="ORF">N825_12030</name>
</gene>
<dbReference type="PRINTS" id="PR00778">
    <property type="entry name" value="HTHARSR"/>
</dbReference>
<keyword evidence="3" id="KW-0804">Transcription</keyword>
<reference evidence="6 7" key="1">
    <citation type="submission" date="2013-08" db="EMBL/GenBank/DDBJ databases">
        <title>The genome sequence of Skermanella stibiiresistens.</title>
        <authorList>
            <person name="Zhu W."/>
            <person name="Wang G."/>
        </authorList>
    </citation>
    <scope>NUCLEOTIDE SEQUENCE [LARGE SCALE GENOMIC DNA]</scope>
    <source>
        <strain evidence="6 7">SB22</strain>
    </source>
</reference>
<evidence type="ECO:0000256" key="1">
    <source>
        <dbReference type="ARBA" id="ARBA00023015"/>
    </source>
</evidence>
<evidence type="ECO:0000313" key="7">
    <source>
        <dbReference type="Proteomes" id="UP000019486"/>
    </source>
</evidence>
<sequence length="121" mass="13490">MSFEFKQFHTDQASALLRAMGNPQRLRILLLLAERERSVIELESLVGLSQSAVSQHLARLRQANLVRFRRDGQMTFYALDGAEVQSILVTLHLLYGGDRAPNTPAVKLDEPATSGRAEADQ</sequence>
<keyword evidence="7" id="KW-1185">Reference proteome</keyword>
<evidence type="ECO:0000256" key="4">
    <source>
        <dbReference type="SAM" id="MobiDB-lite"/>
    </source>
</evidence>
<accession>W9H1D7</accession>
<dbReference type="RefSeq" id="WP_063833892.1">
    <property type="nucleotide sequence ID" value="NZ_AVFL01000017.1"/>
</dbReference>
<dbReference type="NCBIfam" id="NF033788">
    <property type="entry name" value="HTH_metalloreg"/>
    <property type="match status" value="1"/>
</dbReference>